<sequence length="129" mass="14463">MTNDVRETVIECFRVRSDPLDWPVSSPRLLEKWVRSDNEWSIQRFKVESASSPLHAAQHQDASTETCSVGVVTEPECLGPCEPGTSVTLEGIVWQETENGVLVINVTWRGKTYVGTLLDATKHDWAPPR</sequence>
<dbReference type="InterPro" id="IPR040010">
    <property type="entry name" value="ZN608/ZN609"/>
</dbReference>
<dbReference type="PANTHER" id="PTHR21564">
    <property type="entry name" value="BRAKELESS PROTEIN"/>
    <property type="match status" value="1"/>
</dbReference>
<name>A0ABD0KI27_9CAEN</name>
<dbReference type="PANTHER" id="PTHR21564:SF5">
    <property type="entry name" value="SCRIBBLER, ISOFORM J"/>
    <property type="match status" value="1"/>
</dbReference>
<keyword evidence="2" id="KW-1185">Reference proteome</keyword>
<organism evidence="1 2">
    <name type="scientific">Batillaria attramentaria</name>
    <dbReference type="NCBI Taxonomy" id="370345"/>
    <lineage>
        <taxon>Eukaryota</taxon>
        <taxon>Metazoa</taxon>
        <taxon>Spiralia</taxon>
        <taxon>Lophotrochozoa</taxon>
        <taxon>Mollusca</taxon>
        <taxon>Gastropoda</taxon>
        <taxon>Caenogastropoda</taxon>
        <taxon>Sorbeoconcha</taxon>
        <taxon>Cerithioidea</taxon>
        <taxon>Batillariidae</taxon>
        <taxon>Batillaria</taxon>
    </lineage>
</organism>
<accession>A0ABD0KI27</accession>
<gene>
    <name evidence="1" type="ORF">BaRGS_00021971</name>
</gene>
<proteinExistence type="predicted"/>
<dbReference type="EMBL" id="JACVVK020000173">
    <property type="protein sequence ID" value="KAK7486824.1"/>
    <property type="molecule type" value="Genomic_DNA"/>
</dbReference>
<dbReference type="Proteomes" id="UP001519460">
    <property type="component" value="Unassembled WGS sequence"/>
</dbReference>
<reference evidence="1 2" key="1">
    <citation type="journal article" date="2023" name="Sci. Data">
        <title>Genome assembly of the Korean intertidal mud-creeper Batillaria attramentaria.</title>
        <authorList>
            <person name="Patra A.K."/>
            <person name="Ho P.T."/>
            <person name="Jun S."/>
            <person name="Lee S.J."/>
            <person name="Kim Y."/>
            <person name="Won Y.J."/>
        </authorList>
    </citation>
    <scope>NUCLEOTIDE SEQUENCE [LARGE SCALE GENOMIC DNA]</scope>
    <source>
        <strain evidence="1">Wonlab-2016</strain>
    </source>
</reference>
<protein>
    <submittedName>
        <fullName evidence="1">Uncharacterized protein</fullName>
    </submittedName>
</protein>
<evidence type="ECO:0000313" key="2">
    <source>
        <dbReference type="Proteomes" id="UP001519460"/>
    </source>
</evidence>
<evidence type="ECO:0000313" key="1">
    <source>
        <dbReference type="EMBL" id="KAK7486824.1"/>
    </source>
</evidence>
<dbReference type="AlphaFoldDB" id="A0ABD0KI27"/>
<comment type="caution">
    <text evidence="1">The sequence shown here is derived from an EMBL/GenBank/DDBJ whole genome shotgun (WGS) entry which is preliminary data.</text>
</comment>